<comment type="catalytic activity">
    <reaction evidence="2">
        <text>2 GTP = 3',3'-c-di-GMP + 2 diphosphate</text>
        <dbReference type="Rhea" id="RHEA:24898"/>
        <dbReference type="ChEBI" id="CHEBI:33019"/>
        <dbReference type="ChEBI" id="CHEBI:37565"/>
        <dbReference type="ChEBI" id="CHEBI:58805"/>
        <dbReference type="EC" id="2.7.7.65"/>
    </reaction>
</comment>
<dbReference type="GO" id="GO:0052621">
    <property type="term" value="F:diguanylate cyclase activity"/>
    <property type="evidence" value="ECO:0007669"/>
    <property type="project" value="UniProtKB-EC"/>
</dbReference>
<dbReference type="InterPro" id="IPR000160">
    <property type="entry name" value="GGDEF_dom"/>
</dbReference>
<dbReference type="InterPro" id="IPR050469">
    <property type="entry name" value="Diguanylate_Cyclase"/>
</dbReference>
<dbReference type="InterPro" id="IPR043128">
    <property type="entry name" value="Rev_trsase/Diguanyl_cyclase"/>
</dbReference>
<keyword evidence="3" id="KW-0472">Membrane</keyword>
<evidence type="ECO:0000259" key="4">
    <source>
        <dbReference type="PROSITE" id="PS50887"/>
    </source>
</evidence>
<sequence>MQPLPDLSVSDRLVVNQTGFTLWVASFRQTLHTTPAGWFVAAWMAWGRVPDKNLLLWLVLFFAVWMMGLLSIDRALKDGCDQQTHGPRLRVMAALDGMAWGLLGWLLAGHDVLLDAIMVALLCGVSAVNAQVYVSYIRGYYLQSGLMWSISVLGLASHANQQYTVDLIVAFSVFQVLMFYHSSRIANRVREGIALQLSNAALAQQLRGLLTKVRIDAATDALTGQGNRRALDALLKQQLEFSVSTGQPFSILMLDIDFFKKINDVHGHLVGDEALRSFAQRVREGLRQGDVCTRYGGEEFLIVLPLTPLQIALEVAERLRLAVEAEPLPTTPPLAITVSIGAATYKTGQTVDALMAAADSALYKSKRSGRNQVQS</sequence>
<feature type="transmembrane region" description="Helical" evidence="3">
    <location>
        <begin position="113"/>
        <end position="133"/>
    </location>
</feature>
<evidence type="ECO:0000313" key="5">
    <source>
        <dbReference type="EMBL" id="MDT7517856.1"/>
    </source>
</evidence>
<evidence type="ECO:0000256" key="1">
    <source>
        <dbReference type="ARBA" id="ARBA00012528"/>
    </source>
</evidence>
<keyword evidence="5" id="KW-0548">Nucleotidyltransferase</keyword>
<comment type="caution">
    <text evidence="5">The sequence shown here is derived from an EMBL/GenBank/DDBJ whole genome shotgun (WGS) entry which is preliminary data.</text>
</comment>
<feature type="transmembrane region" description="Helical" evidence="3">
    <location>
        <begin position="88"/>
        <end position="107"/>
    </location>
</feature>
<dbReference type="PANTHER" id="PTHR45138">
    <property type="entry name" value="REGULATORY COMPONENTS OF SENSORY TRANSDUCTION SYSTEM"/>
    <property type="match status" value="1"/>
</dbReference>
<keyword evidence="5" id="KW-0808">Transferase</keyword>
<evidence type="ECO:0000256" key="3">
    <source>
        <dbReference type="SAM" id="Phobius"/>
    </source>
</evidence>
<dbReference type="RefSeq" id="WP_313873656.1">
    <property type="nucleotide sequence ID" value="NZ_JAVBIK010000001.1"/>
</dbReference>
<dbReference type="EMBL" id="JAVBIK010000001">
    <property type="protein sequence ID" value="MDT7517856.1"/>
    <property type="molecule type" value="Genomic_DNA"/>
</dbReference>
<gene>
    <name evidence="5" type="ORF">RAE19_03730</name>
</gene>
<keyword evidence="3" id="KW-1133">Transmembrane helix</keyword>
<evidence type="ECO:0000313" key="6">
    <source>
        <dbReference type="Proteomes" id="UP001321700"/>
    </source>
</evidence>
<dbReference type="Gene3D" id="3.30.70.270">
    <property type="match status" value="1"/>
</dbReference>
<dbReference type="Pfam" id="PF00990">
    <property type="entry name" value="GGDEF"/>
    <property type="match status" value="1"/>
</dbReference>
<name>A0ABU3KJA8_9BURK</name>
<proteinExistence type="predicted"/>
<keyword evidence="3" id="KW-0812">Transmembrane</keyword>
<protein>
    <recommendedName>
        <fullName evidence="1">diguanylate cyclase</fullName>
        <ecNumber evidence="1">2.7.7.65</ecNumber>
    </recommendedName>
</protein>
<dbReference type="PROSITE" id="PS50887">
    <property type="entry name" value="GGDEF"/>
    <property type="match status" value="1"/>
</dbReference>
<dbReference type="SUPFAM" id="SSF55073">
    <property type="entry name" value="Nucleotide cyclase"/>
    <property type="match status" value="1"/>
</dbReference>
<dbReference type="EC" id="2.7.7.65" evidence="1"/>
<dbReference type="Proteomes" id="UP001321700">
    <property type="component" value="Unassembled WGS sequence"/>
</dbReference>
<dbReference type="InterPro" id="IPR029787">
    <property type="entry name" value="Nucleotide_cyclase"/>
</dbReference>
<reference evidence="5 6" key="1">
    <citation type="submission" date="2023-08" db="EMBL/GenBank/DDBJ databases">
        <title>Rhodoferax potami sp. nov. and Rhodoferax mekongensis sp. nov., isolated from the Mekong River in Thailand.</title>
        <authorList>
            <person name="Kitikhun S."/>
            <person name="Charoenyingcharoen P."/>
            <person name="Siriarchawattana P."/>
            <person name="Likhitrattanapisal S."/>
            <person name="Nilsakha T."/>
            <person name="Chanpet A."/>
            <person name="Rattanawaree P."/>
            <person name="Ingsriswang S."/>
        </authorList>
    </citation>
    <scope>NUCLEOTIDE SEQUENCE [LARGE SCALE GENOMIC DNA]</scope>
    <source>
        <strain evidence="5 6">TBRC 17660</strain>
    </source>
</reference>
<feature type="transmembrane region" description="Helical" evidence="3">
    <location>
        <begin position="54"/>
        <end position="76"/>
    </location>
</feature>
<organism evidence="5 6">
    <name type="scientific">Rhodoferax potami</name>
    <dbReference type="NCBI Taxonomy" id="3068338"/>
    <lineage>
        <taxon>Bacteria</taxon>
        <taxon>Pseudomonadati</taxon>
        <taxon>Pseudomonadota</taxon>
        <taxon>Betaproteobacteria</taxon>
        <taxon>Burkholderiales</taxon>
        <taxon>Comamonadaceae</taxon>
        <taxon>Rhodoferax</taxon>
    </lineage>
</organism>
<dbReference type="SMART" id="SM00267">
    <property type="entry name" value="GGDEF"/>
    <property type="match status" value="1"/>
</dbReference>
<evidence type="ECO:0000256" key="2">
    <source>
        <dbReference type="ARBA" id="ARBA00034247"/>
    </source>
</evidence>
<dbReference type="CDD" id="cd01949">
    <property type="entry name" value="GGDEF"/>
    <property type="match status" value="1"/>
</dbReference>
<dbReference type="PANTHER" id="PTHR45138:SF9">
    <property type="entry name" value="DIGUANYLATE CYCLASE DGCM-RELATED"/>
    <property type="match status" value="1"/>
</dbReference>
<accession>A0ABU3KJA8</accession>
<dbReference type="NCBIfam" id="TIGR00254">
    <property type="entry name" value="GGDEF"/>
    <property type="match status" value="1"/>
</dbReference>
<keyword evidence="6" id="KW-1185">Reference proteome</keyword>
<feature type="domain" description="GGDEF" evidence="4">
    <location>
        <begin position="247"/>
        <end position="375"/>
    </location>
</feature>